<dbReference type="WBParaSite" id="TCONS_00016189.p1">
    <property type="protein sequence ID" value="TCONS_00016189.p1"/>
    <property type="gene ID" value="XLOC_010857"/>
</dbReference>
<reference evidence="2" key="1">
    <citation type="submission" date="2015-08" db="UniProtKB">
        <authorList>
            <consortium name="WormBaseParasite"/>
        </authorList>
    </citation>
    <scope>IDENTIFICATION</scope>
</reference>
<evidence type="ECO:0000313" key="2">
    <source>
        <dbReference type="WBParaSite" id="SSTP_0000665400.1"/>
    </source>
</evidence>
<keyword evidence="1" id="KW-1185">Reference proteome</keyword>
<dbReference type="STRING" id="6248.A0A0K0EAX9"/>
<organism evidence="2">
    <name type="scientific">Strongyloides stercoralis</name>
    <name type="common">Threadworm</name>
    <dbReference type="NCBI Taxonomy" id="6248"/>
    <lineage>
        <taxon>Eukaryota</taxon>
        <taxon>Metazoa</taxon>
        <taxon>Ecdysozoa</taxon>
        <taxon>Nematoda</taxon>
        <taxon>Chromadorea</taxon>
        <taxon>Rhabditida</taxon>
        <taxon>Tylenchina</taxon>
        <taxon>Panagrolaimomorpha</taxon>
        <taxon>Strongyloidoidea</taxon>
        <taxon>Strongyloididae</taxon>
        <taxon>Strongyloides</taxon>
    </lineage>
</organism>
<evidence type="ECO:0000313" key="1">
    <source>
        <dbReference type="Proteomes" id="UP000035681"/>
    </source>
</evidence>
<accession>A0A0K0EAX9</accession>
<name>A0A0K0EAX9_STRER</name>
<dbReference type="WBParaSite" id="SSTP_0000665400.1">
    <property type="protein sequence ID" value="SSTP_0000665400.1"/>
    <property type="gene ID" value="SSTP_0000665400"/>
</dbReference>
<dbReference type="Proteomes" id="UP000035681">
    <property type="component" value="Unplaced"/>
</dbReference>
<proteinExistence type="predicted"/>
<sequence>MYNIYRFGVIDKIASDQDLFGARNKIDLIMQRGAGNFDINWSDGIPSELEKLYICDSHLKELLTDYDLPKYSHIKRDMLTGSKRISIRCVASTFLFGFHNSDIENRVHQRLTSDICKKVSKRHNILFHPGYYVCDIHMHMFSSINESELRESLGRSLLSRGVTQKVDTTRDVIFKCSKNDNTLKEIVLKLFYHLKFKETPDSDIFTDAEVSSYSYNRKVYILKRIIESIANVMIKDDNKLIIDTCITILKEKKHNIKDEKTLAYIAKYISTL</sequence>
<protein>
    <submittedName>
        <fullName evidence="2">Glutamate--tRNA ligase</fullName>
    </submittedName>
</protein>
<dbReference type="AlphaFoldDB" id="A0A0K0EAX9"/>